<gene>
    <name evidence="1" type="ORF">K466DRAFT_501920</name>
</gene>
<dbReference type="EMBL" id="ML211586">
    <property type="protein sequence ID" value="TFK81573.1"/>
    <property type="molecule type" value="Genomic_DNA"/>
</dbReference>
<evidence type="ECO:0000313" key="1">
    <source>
        <dbReference type="EMBL" id="TFK81573.1"/>
    </source>
</evidence>
<organism evidence="1 2">
    <name type="scientific">Polyporus arcularius HHB13444</name>
    <dbReference type="NCBI Taxonomy" id="1314778"/>
    <lineage>
        <taxon>Eukaryota</taxon>
        <taxon>Fungi</taxon>
        <taxon>Dikarya</taxon>
        <taxon>Basidiomycota</taxon>
        <taxon>Agaricomycotina</taxon>
        <taxon>Agaricomycetes</taxon>
        <taxon>Polyporales</taxon>
        <taxon>Polyporaceae</taxon>
        <taxon>Polyporus</taxon>
    </lineage>
</organism>
<dbReference type="InParanoid" id="A0A5C3P6Z6"/>
<dbReference type="Proteomes" id="UP000308197">
    <property type="component" value="Unassembled WGS sequence"/>
</dbReference>
<evidence type="ECO:0000313" key="2">
    <source>
        <dbReference type="Proteomes" id="UP000308197"/>
    </source>
</evidence>
<proteinExistence type="predicted"/>
<keyword evidence="2" id="KW-1185">Reference proteome</keyword>
<sequence length="148" mass="17100">MFPLSTTSVLRNSSPFQGTLSHYVRGLLYPAANISPVIVLIPVSASADLEPNERCWLDDITVDRWFPHGWESRRISFVPSTSFRLRNHYTIYTSADTHRDVRNRSLRNMGISHHRGNVLVLRTSVRHYYQLTHVHSAERALVDFIVTR</sequence>
<name>A0A5C3P6Z6_9APHY</name>
<reference evidence="1 2" key="1">
    <citation type="journal article" date="2019" name="Nat. Ecol. Evol.">
        <title>Megaphylogeny resolves global patterns of mushroom evolution.</title>
        <authorList>
            <person name="Varga T."/>
            <person name="Krizsan K."/>
            <person name="Foldi C."/>
            <person name="Dima B."/>
            <person name="Sanchez-Garcia M."/>
            <person name="Sanchez-Ramirez S."/>
            <person name="Szollosi G.J."/>
            <person name="Szarkandi J.G."/>
            <person name="Papp V."/>
            <person name="Albert L."/>
            <person name="Andreopoulos W."/>
            <person name="Angelini C."/>
            <person name="Antonin V."/>
            <person name="Barry K.W."/>
            <person name="Bougher N.L."/>
            <person name="Buchanan P."/>
            <person name="Buyck B."/>
            <person name="Bense V."/>
            <person name="Catcheside P."/>
            <person name="Chovatia M."/>
            <person name="Cooper J."/>
            <person name="Damon W."/>
            <person name="Desjardin D."/>
            <person name="Finy P."/>
            <person name="Geml J."/>
            <person name="Haridas S."/>
            <person name="Hughes K."/>
            <person name="Justo A."/>
            <person name="Karasinski D."/>
            <person name="Kautmanova I."/>
            <person name="Kiss B."/>
            <person name="Kocsube S."/>
            <person name="Kotiranta H."/>
            <person name="LaButti K.M."/>
            <person name="Lechner B.E."/>
            <person name="Liimatainen K."/>
            <person name="Lipzen A."/>
            <person name="Lukacs Z."/>
            <person name="Mihaltcheva S."/>
            <person name="Morgado L.N."/>
            <person name="Niskanen T."/>
            <person name="Noordeloos M.E."/>
            <person name="Ohm R.A."/>
            <person name="Ortiz-Santana B."/>
            <person name="Ovrebo C."/>
            <person name="Racz N."/>
            <person name="Riley R."/>
            <person name="Savchenko A."/>
            <person name="Shiryaev A."/>
            <person name="Soop K."/>
            <person name="Spirin V."/>
            <person name="Szebenyi C."/>
            <person name="Tomsovsky M."/>
            <person name="Tulloss R.E."/>
            <person name="Uehling J."/>
            <person name="Grigoriev I.V."/>
            <person name="Vagvolgyi C."/>
            <person name="Papp T."/>
            <person name="Martin F.M."/>
            <person name="Miettinen O."/>
            <person name="Hibbett D.S."/>
            <person name="Nagy L.G."/>
        </authorList>
    </citation>
    <scope>NUCLEOTIDE SEQUENCE [LARGE SCALE GENOMIC DNA]</scope>
    <source>
        <strain evidence="1 2">HHB13444</strain>
    </source>
</reference>
<dbReference type="AlphaFoldDB" id="A0A5C3P6Z6"/>
<accession>A0A5C3P6Z6</accession>
<protein>
    <submittedName>
        <fullName evidence="1">Uncharacterized protein</fullName>
    </submittedName>
</protein>